<keyword evidence="2 7" id="KW-0489">Methyltransferase</keyword>
<keyword evidence="4 7" id="KW-0949">S-adenosyl-L-methionine</keyword>
<dbReference type="InterPro" id="IPR001525">
    <property type="entry name" value="C5_MeTfrase"/>
</dbReference>
<dbReference type="Gene3D" id="3.40.50.150">
    <property type="entry name" value="Vaccinia Virus protein VP39"/>
    <property type="match status" value="1"/>
</dbReference>
<dbReference type="Gene3D" id="3.90.120.10">
    <property type="entry name" value="DNA Methylase, subunit A, domain 2"/>
    <property type="match status" value="1"/>
</dbReference>
<dbReference type="GO" id="GO:0003886">
    <property type="term" value="F:DNA (cytosine-5-)-methyltransferase activity"/>
    <property type="evidence" value="ECO:0007669"/>
    <property type="project" value="UniProtKB-EC"/>
</dbReference>
<dbReference type="Pfam" id="PF00145">
    <property type="entry name" value="DNA_methylase"/>
    <property type="match status" value="1"/>
</dbReference>
<dbReference type="PRINTS" id="PR00105">
    <property type="entry name" value="C5METTRFRASE"/>
</dbReference>
<gene>
    <name evidence="9" type="ORF">QC815_06840</name>
</gene>
<dbReference type="SUPFAM" id="SSF53335">
    <property type="entry name" value="S-adenosyl-L-methionine-dependent methyltransferases"/>
    <property type="match status" value="1"/>
</dbReference>
<evidence type="ECO:0000256" key="2">
    <source>
        <dbReference type="ARBA" id="ARBA00022603"/>
    </source>
</evidence>
<dbReference type="NCBIfam" id="TIGR00675">
    <property type="entry name" value="dcm"/>
    <property type="match status" value="1"/>
</dbReference>
<keyword evidence="3 7" id="KW-0808">Transferase</keyword>
<dbReference type="RefSeq" id="WP_309767678.1">
    <property type="nucleotide sequence ID" value="NZ_JARWAI010000004.1"/>
</dbReference>
<dbReference type="InterPro" id="IPR029063">
    <property type="entry name" value="SAM-dependent_MTases_sf"/>
</dbReference>
<dbReference type="PROSITE" id="PS00095">
    <property type="entry name" value="C5_MTASE_2"/>
    <property type="match status" value="1"/>
</dbReference>
<reference evidence="9 10" key="1">
    <citation type="submission" date="2023-04" db="EMBL/GenBank/DDBJ databases">
        <title>A long-awaited taxogenomic arrangement of the family Halomonadaceae.</title>
        <authorList>
            <person name="De La Haba R."/>
            <person name="Chuvochina M."/>
            <person name="Wittouck S."/>
            <person name="Arahal D.R."/>
            <person name="Sanchez-Porro C."/>
            <person name="Hugenholtz P."/>
            <person name="Ventosa A."/>
        </authorList>
    </citation>
    <scope>NUCLEOTIDE SEQUENCE [LARGE SCALE GENOMIC DNA]</scope>
    <source>
        <strain evidence="9 10">DSM 18042</strain>
    </source>
</reference>
<dbReference type="InterPro" id="IPR031303">
    <property type="entry name" value="C5_meth_CS"/>
</dbReference>
<dbReference type="InterPro" id="IPR050390">
    <property type="entry name" value="C5-Methyltransferase"/>
</dbReference>
<dbReference type="EMBL" id="JARWAI010000004">
    <property type="protein sequence ID" value="MDR5874639.1"/>
    <property type="molecule type" value="Genomic_DNA"/>
</dbReference>
<keyword evidence="5" id="KW-0680">Restriction system</keyword>
<evidence type="ECO:0000256" key="3">
    <source>
        <dbReference type="ARBA" id="ARBA00022679"/>
    </source>
</evidence>
<evidence type="ECO:0000313" key="9">
    <source>
        <dbReference type="EMBL" id="MDR5874639.1"/>
    </source>
</evidence>
<comment type="caution">
    <text evidence="9">The sequence shown here is derived from an EMBL/GenBank/DDBJ whole genome shotgun (WGS) entry which is preliminary data.</text>
</comment>
<evidence type="ECO:0000256" key="4">
    <source>
        <dbReference type="ARBA" id="ARBA00022691"/>
    </source>
</evidence>
<proteinExistence type="inferred from homology"/>
<evidence type="ECO:0000313" key="10">
    <source>
        <dbReference type="Proteomes" id="UP001269267"/>
    </source>
</evidence>
<comment type="similarity">
    <text evidence="7 8">Belongs to the class I-like SAM-binding methyltransferase superfamily. C5-methyltransferase family.</text>
</comment>
<feature type="active site" evidence="7">
    <location>
        <position position="78"/>
    </location>
</feature>
<dbReference type="PANTHER" id="PTHR10629:SF52">
    <property type="entry name" value="DNA (CYTOSINE-5)-METHYLTRANSFERASE 1"/>
    <property type="match status" value="1"/>
</dbReference>
<evidence type="ECO:0000256" key="1">
    <source>
        <dbReference type="ARBA" id="ARBA00011975"/>
    </source>
</evidence>
<dbReference type="Proteomes" id="UP001269267">
    <property type="component" value="Unassembled WGS sequence"/>
</dbReference>
<evidence type="ECO:0000256" key="8">
    <source>
        <dbReference type="RuleBase" id="RU000416"/>
    </source>
</evidence>
<evidence type="ECO:0000256" key="7">
    <source>
        <dbReference type="PROSITE-ProRule" id="PRU01016"/>
    </source>
</evidence>
<evidence type="ECO:0000256" key="6">
    <source>
        <dbReference type="ARBA" id="ARBA00047422"/>
    </source>
</evidence>
<keyword evidence="10" id="KW-1185">Reference proteome</keyword>
<dbReference type="PROSITE" id="PS51679">
    <property type="entry name" value="SAM_MT_C5"/>
    <property type="match status" value="1"/>
</dbReference>
<evidence type="ECO:0000256" key="5">
    <source>
        <dbReference type="ARBA" id="ARBA00022747"/>
    </source>
</evidence>
<comment type="catalytic activity">
    <reaction evidence="6">
        <text>a 2'-deoxycytidine in DNA + S-adenosyl-L-methionine = a 5-methyl-2'-deoxycytidine in DNA + S-adenosyl-L-homocysteine + H(+)</text>
        <dbReference type="Rhea" id="RHEA:13681"/>
        <dbReference type="Rhea" id="RHEA-COMP:11369"/>
        <dbReference type="Rhea" id="RHEA-COMP:11370"/>
        <dbReference type="ChEBI" id="CHEBI:15378"/>
        <dbReference type="ChEBI" id="CHEBI:57856"/>
        <dbReference type="ChEBI" id="CHEBI:59789"/>
        <dbReference type="ChEBI" id="CHEBI:85452"/>
        <dbReference type="ChEBI" id="CHEBI:85454"/>
        <dbReference type="EC" id="2.1.1.37"/>
    </reaction>
</comment>
<sequence length="341" mass="38007">MIAIDFFSGCGGTSLGLLNSGIQPVLGIDIDPDACRSYNDNITGSEALCSDIRALEPIDIASYLETNEPILFCGCAPCQPFSNQNKQFSKDDPRAGLLGEFARFITYWHPQYVLIENVPGMQKSAINGQVFKNFQLMLKREGYYSTFDLIPAANFGVPQTRKRLVLVASKTPDYNLPQPTHGKNRQSFSVVRDWISDLPPLSAGEKDKHDPDHHAAKLSELNLKRISITPEGRGRETWPESLQLKCHKSYKGHTDVYGRLSWEKPASGLTTRCISYSNGRFGHPVQNRGISLREAACLQTFPRDFRFVGNMASRARQIGNAVPPLMSQALARSILNHYENS</sequence>
<name>A0ABU1GC56_9GAMM</name>
<accession>A0ABU1GC56</accession>
<organism evidence="9 10">
    <name type="scientific">Vreelandella gomseomensis</name>
    <dbReference type="NCBI Taxonomy" id="370766"/>
    <lineage>
        <taxon>Bacteria</taxon>
        <taxon>Pseudomonadati</taxon>
        <taxon>Pseudomonadota</taxon>
        <taxon>Gammaproteobacteria</taxon>
        <taxon>Oceanospirillales</taxon>
        <taxon>Halomonadaceae</taxon>
        <taxon>Vreelandella</taxon>
    </lineage>
</organism>
<dbReference type="PANTHER" id="PTHR10629">
    <property type="entry name" value="CYTOSINE-SPECIFIC METHYLTRANSFERASE"/>
    <property type="match status" value="1"/>
</dbReference>
<dbReference type="GO" id="GO:0032259">
    <property type="term" value="P:methylation"/>
    <property type="evidence" value="ECO:0007669"/>
    <property type="project" value="UniProtKB-KW"/>
</dbReference>
<dbReference type="EC" id="2.1.1.37" evidence="1"/>
<protein>
    <recommendedName>
        <fullName evidence="1">DNA (cytosine-5-)-methyltransferase</fullName>
        <ecNumber evidence="1">2.1.1.37</ecNumber>
    </recommendedName>
</protein>